<evidence type="ECO:0000313" key="2">
    <source>
        <dbReference type="Proteomes" id="UP000198956"/>
    </source>
</evidence>
<dbReference type="PANTHER" id="PTHR37804">
    <property type="entry name" value="CDAA REGULATORY PROTEIN CDAR"/>
    <property type="match status" value="1"/>
</dbReference>
<dbReference type="InterPro" id="IPR053154">
    <property type="entry name" value="c-di-AMP_regulator"/>
</dbReference>
<sequence>MMDRWLSNNTVVKVISFLVAIMLWAVVNNEPASYSTGVGQAQASTQLNKELKIRYDEKKFLVDAPSTVHVEIRGSKDLLAMSSLLSPDNFEVFIDLRGYESGRYEVPVQYEGLPHGLDITIQPSQVSVNIEEIKKIQKNVQVHLMGKARGYTKAGEPVIKPQTVTVAVPESRVKDVAFVQAVVSVEEAEGPIDTKVPLRVLDRKGQPLDVARVSPSSAEVYVPLVALPSKMVPLRVQTKGVPANGYKIDSVTVTPPQITIYGSQSVLDTMSSYTLPEVDVSGWTATKKIQVNVPLLDKIEKTDIKTAEVTVNISKAEEEVIGSKEPDSPVGQPEQPINVHESVELPIRVQGLASDKTFEFVKPSSGRIRLELQGTKESMEKFDRSKLTASVDISDNTPGEHTMTVRIANLPPDVKVTNPGSLQVTILIKEQAGDQHVNS</sequence>
<accession>A0A1G8F151</accession>
<proteinExistence type="predicted"/>
<dbReference type="Pfam" id="PF07949">
    <property type="entry name" value="YbbR"/>
    <property type="match status" value="4"/>
</dbReference>
<name>A0A1G8F151_ANETH</name>
<organism evidence="1 2">
    <name type="scientific">Aneurinibacillus thermoaerophilus</name>
    <dbReference type="NCBI Taxonomy" id="143495"/>
    <lineage>
        <taxon>Bacteria</taxon>
        <taxon>Bacillati</taxon>
        <taxon>Bacillota</taxon>
        <taxon>Bacilli</taxon>
        <taxon>Bacillales</taxon>
        <taxon>Paenibacillaceae</taxon>
        <taxon>Aneurinibacillus group</taxon>
        <taxon>Aneurinibacillus</taxon>
    </lineage>
</organism>
<dbReference type="PANTHER" id="PTHR37804:SF1">
    <property type="entry name" value="CDAA REGULATORY PROTEIN CDAR"/>
    <property type="match status" value="1"/>
</dbReference>
<gene>
    <name evidence="1" type="ORF">SAMN04489735_10537</name>
</gene>
<dbReference type="RefSeq" id="WP_082706126.1">
    <property type="nucleotide sequence ID" value="NZ_JARLVS010000082.1"/>
</dbReference>
<protein>
    <submittedName>
        <fullName evidence="1">YbbR domain-containing protein</fullName>
    </submittedName>
</protein>
<dbReference type="Proteomes" id="UP000198956">
    <property type="component" value="Unassembled WGS sequence"/>
</dbReference>
<evidence type="ECO:0000313" key="1">
    <source>
        <dbReference type="EMBL" id="SDH75871.1"/>
    </source>
</evidence>
<dbReference type="Gene3D" id="2.170.120.30">
    <property type="match status" value="2"/>
</dbReference>
<reference evidence="1 2" key="1">
    <citation type="submission" date="2016-10" db="EMBL/GenBank/DDBJ databases">
        <authorList>
            <person name="de Groot N.N."/>
        </authorList>
    </citation>
    <scope>NUCLEOTIDE SEQUENCE [LARGE SCALE GENOMIC DNA]</scope>
    <source>
        <strain evidence="1 2">L 420-91</strain>
    </source>
</reference>
<dbReference type="InterPro" id="IPR012505">
    <property type="entry name" value="YbbR"/>
</dbReference>
<dbReference type="Gene3D" id="2.170.120.40">
    <property type="entry name" value="YbbR-like domain"/>
    <property type="match status" value="2"/>
</dbReference>
<dbReference type="EMBL" id="FNDE01000053">
    <property type="protein sequence ID" value="SDH75871.1"/>
    <property type="molecule type" value="Genomic_DNA"/>
</dbReference>
<dbReference type="OrthoDB" id="1013291at2"/>
<dbReference type="AlphaFoldDB" id="A0A1G8F151"/>